<dbReference type="InterPro" id="IPR018445">
    <property type="entry name" value="Put_Phosphate_transp_reg"/>
</dbReference>
<evidence type="ECO:0000256" key="1">
    <source>
        <dbReference type="ARBA" id="ARBA00008591"/>
    </source>
</evidence>
<comment type="similarity">
    <text evidence="1">Belongs to the UPF0111 family.</text>
</comment>
<dbReference type="SUPFAM" id="SSF109755">
    <property type="entry name" value="PhoU-like"/>
    <property type="match status" value="1"/>
</dbReference>
<sequence>MAGSNPLSDLFGRSPIKPIQQHMQVANDAAQLLPVFLEAASRGDWPGASEAFNQIKAAEQEADKLKRSVRRHLPNSLFLPVSRNDLLELVTIQDHVANTAKDVTGLMLGRQMQFPEQLQQPLLELATTCAATCAQALAGIQELDELLEVGFTGGREVTRVEGLIRELEKLEGRTDKQAQKLRAHLFKLERELYPVDVMFYYQVIGLMTAMADAAERVGHRLQILMAK</sequence>
<dbReference type="InterPro" id="IPR038078">
    <property type="entry name" value="PhoU-like_sf"/>
</dbReference>
<proteinExistence type="inferred from homology"/>
<evidence type="ECO:0000313" key="2">
    <source>
        <dbReference type="EMBL" id="PLW84357.1"/>
    </source>
</evidence>
<keyword evidence="3" id="KW-1185">Reference proteome</keyword>
<dbReference type="PANTHER" id="PTHR36536:SF3">
    <property type="entry name" value="UPF0111 PROTEIN HI_1603"/>
    <property type="match status" value="1"/>
</dbReference>
<dbReference type="Proteomes" id="UP000234845">
    <property type="component" value="Unassembled WGS sequence"/>
</dbReference>
<dbReference type="OrthoDB" id="9780540at2"/>
<dbReference type="EMBL" id="PKLZ01000001">
    <property type="protein sequence ID" value="PLW84357.1"/>
    <property type="molecule type" value="Genomic_DNA"/>
</dbReference>
<protein>
    <submittedName>
        <fullName evidence="2">TIGR00153 family protein</fullName>
    </submittedName>
</protein>
<gene>
    <name evidence="2" type="ORF">CWI75_03185</name>
</gene>
<dbReference type="RefSeq" id="WP_101519991.1">
    <property type="nucleotide sequence ID" value="NZ_PKLZ01000001.1"/>
</dbReference>
<accession>A0A2N5Y7L4</accession>
<organism evidence="2 3">
    <name type="scientific">Kineobactrum sediminis</name>
    <dbReference type="NCBI Taxonomy" id="1905677"/>
    <lineage>
        <taxon>Bacteria</taxon>
        <taxon>Pseudomonadati</taxon>
        <taxon>Pseudomonadota</taxon>
        <taxon>Gammaproteobacteria</taxon>
        <taxon>Cellvibrionales</taxon>
        <taxon>Halieaceae</taxon>
        <taxon>Kineobactrum</taxon>
    </lineage>
</organism>
<comment type="caution">
    <text evidence="2">The sequence shown here is derived from an EMBL/GenBank/DDBJ whole genome shotgun (WGS) entry which is preliminary data.</text>
</comment>
<dbReference type="NCBIfam" id="TIGR00153">
    <property type="entry name" value="TIGR00153 family protein"/>
    <property type="match status" value="1"/>
</dbReference>
<dbReference type="InterPro" id="IPR002727">
    <property type="entry name" value="DUF47"/>
</dbReference>
<dbReference type="Pfam" id="PF01865">
    <property type="entry name" value="PhoU_div"/>
    <property type="match status" value="1"/>
</dbReference>
<dbReference type="AlphaFoldDB" id="A0A2N5Y7L4"/>
<dbReference type="Gene3D" id="1.20.58.220">
    <property type="entry name" value="Phosphate transport system protein phou homolog 2, domain 2"/>
    <property type="match status" value="1"/>
</dbReference>
<dbReference type="PANTHER" id="PTHR36536">
    <property type="entry name" value="UPF0111 PROTEIN HI_1603"/>
    <property type="match status" value="1"/>
</dbReference>
<evidence type="ECO:0000313" key="3">
    <source>
        <dbReference type="Proteomes" id="UP000234845"/>
    </source>
</evidence>
<reference evidence="3" key="1">
    <citation type="submission" date="2017-11" db="EMBL/GenBank/DDBJ databases">
        <title>The draft genome sequence of Chromatocurvus sp. F02.</title>
        <authorList>
            <person name="Du Z.-J."/>
            <person name="Chang Y.-Q."/>
        </authorList>
    </citation>
    <scope>NUCLEOTIDE SEQUENCE [LARGE SCALE GENOMIC DNA]</scope>
    <source>
        <strain evidence="3">F02</strain>
    </source>
</reference>
<name>A0A2N5Y7L4_9GAMM</name>